<gene>
    <name evidence="2" type="ORF">AWB69_04524</name>
</gene>
<dbReference type="AlphaFoldDB" id="A0A158HL51"/>
<accession>A0A158HL51</accession>
<dbReference type="Proteomes" id="UP000054683">
    <property type="component" value="Unassembled WGS sequence"/>
</dbReference>
<organism evidence="2 3">
    <name type="scientific">Caballeronia udeis</name>
    <dbReference type="NCBI Taxonomy" id="1232866"/>
    <lineage>
        <taxon>Bacteria</taxon>
        <taxon>Pseudomonadati</taxon>
        <taxon>Pseudomonadota</taxon>
        <taxon>Betaproteobacteria</taxon>
        <taxon>Burkholderiales</taxon>
        <taxon>Burkholderiaceae</taxon>
        <taxon>Caballeronia</taxon>
    </lineage>
</organism>
<reference evidence="2 3" key="1">
    <citation type="submission" date="2016-01" db="EMBL/GenBank/DDBJ databases">
        <authorList>
            <person name="Oliw E.H."/>
        </authorList>
    </citation>
    <scope>NUCLEOTIDE SEQUENCE [LARGE SCALE GENOMIC DNA]</scope>
    <source>
        <strain evidence="2">LMG 27134</strain>
    </source>
</reference>
<dbReference type="NCBIfam" id="TIGR03349">
    <property type="entry name" value="IV_VI_DotU"/>
    <property type="match status" value="1"/>
</dbReference>
<evidence type="ECO:0000313" key="3">
    <source>
        <dbReference type="Proteomes" id="UP000054683"/>
    </source>
</evidence>
<name>A0A158HL51_9BURK</name>
<sequence>MNGTTQRESDGASMRALLRDTALEVSLLSQDATERSAFDLRERCLRIVDDFDRALQVRQCPRDVLEDAVYAQCGLLDETALRCLPEDERSKWDAHPLQVERFGNHDAGNRVYERIALRLREMPPKVVLLECYAAVLGLGFLGRYAHEGEPRRAELAALLNERIQRAGPQRRSFIIDTVSGTRLAWLRRLSPWAIAGIVSVPQP</sequence>
<dbReference type="EMBL" id="FCOK02000032">
    <property type="protein sequence ID" value="SAL44739.1"/>
    <property type="molecule type" value="Genomic_DNA"/>
</dbReference>
<dbReference type="InterPro" id="IPR038522">
    <property type="entry name" value="T4/T6SS_DotU_sf"/>
</dbReference>
<dbReference type="Pfam" id="PF09850">
    <property type="entry name" value="DotU"/>
    <property type="match status" value="1"/>
</dbReference>
<evidence type="ECO:0000313" key="2">
    <source>
        <dbReference type="EMBL" id="SAL44739.1"/>
    </source>
</evidence>
<dbReference type="InterPro" id="IPR017732">
    <property type="entry name" value="T4/T6SS_DotU"/>
</dbReference>
<feature type="domain" description="Type IV / VI secretion system DotU" evidence="1">
    <location>
        <begin position="14"/>
        <end position="196"/>
    </location>
</feature>
<dbReference type="RefSeq" id="WP_231937193.1">
    <property type="nucleotide sequence ID" value="NZ_FCOK02000032.1"/>
</dbReference>
<protein>
    <submittedName>
        <fullName evidence="2">OmpA family protein</fullName>
    </submittedName>
</protein>
<evidence type="ECO:0000259" key="1">
    <source>
        <dbReference type="Pfam" id="PF09850"/>
    </source>
</evidence>
<dbReference type="PANTHER" id="PTHR38033:SF1">
    <property type="entry name" value="DOTU FAMILY TYPE IV_VI SECRETION SYSTEM PROTEIN"/>
    <property type="match status" value="1"/>
</dbReference>
<dbReference type="PANTHER" id="PTHR38033">
    <property type="entry name" value="MEMBRANE PROTEIN-RELATED"/>
    <property type="match status" value="1"/>
</dbReference>
<proteinExistence type="predicted"/>
<dbReference type="Gene3D" id="1.25.40.590">
    <property type="entry name" value="Type IV / VI secretion system, DotU"/>
    <property type="match status" value="1"/>
</dbReference>